<feature type="domain" description="FecR protein" evidence="2">
    <location>
        <begin position="164"/>
        <end position="250"/>
    </location>
</feature>
<reference evidence="5" key="1">
    <citation type="submission" date="2009-08" db="EMBL/GenBank/DDBJ databases">
        <title>The complete genome of Chitinophaga pinensis DSM 2588.</title>
        <authorList>
            <consortium name="US DOE Joint Genome Institute (JGI-PGF)"/>
            <person name="Lucas S."/>
            <person name="Copeland A."/>
            <person name="Lapidus A."/>
            <person name="Glavina del Rio T."/>
            <person name="Dalin E."/>
            <person name="Tice H."/>
            <person name="Bruce D."/>
            <person name="Goodwin L."/>
            <person name="Pitluck S."/>
            <person name="Kyrpides N."/>
            <person name="Mavromatis K."/>
            <person name="Ivanova N."/>
            <person name="Mikhailova N."/>
            <person name="Sims D."/>
            <person name="Meinche L."/>
            <person name="Brettin T."/>
            <person name="Detter J.C."/>
            <person name="Han C."/>
            <person name="Larimer F."/>
            <person name="Land M."/>
            <person name="Hauser L."/>
            <person name="Markowitz V."/>
            <person name="Cheng J.-F."/>
            <person name="Hugenholtz P."/>
            <person name="Woyke T."/>
            <person name="Wu D."/>
            <person name="Spring S."/>
            <person name="Klenk H.-P."/>
            <person name="Eisen J.A."/>
        </authorList>
    </citation>
    <scope>NUCLEOTIDE SEQUENCE [LARGE SCALE GENOMIC DNA]</scope>
    <source>
        <strain evidence="5">ATCC 43595 / DSM 2588 / LMG 13176 / NBRC 15968 / NCIMB 11800 / UQM 2034</strain>
    </source>
</reference>
<evidence type="ECO:0000313" key="5">
    <source>
        <dbReference type="Proteomes" id="UP000002215"/>
    </source>
</evidence>
<keyword evidence="1" id="KW-0472">Membrane</keyword>
<dbReference type="Gene3D" id="2.60.120.1440">
    <property type="match status" value="1"/>
</dbReference>
<feature type="domain" description="Protein FecR C-terminal" evidence="3">
    <location>
        <begin position="302"/>
        <end position="369"/>
    </location>
</feature>
<keyword evidence="1" id="KW-1133">Transmembrane helix</keyword>
<sequence>MKLTCLYYYNYCRKAHNAMDYSVYDTADFVCDDSFVAWVKEGREEAHWKEVIARYPARREAMLQARAIILAAAQLPAFGLKEKEQQLMWENIREKMDLTERTVVKTSRGYFLYWAAALLCIAAGAAIWWMRPAPAPAVYSRLLREAKLEGKERIEEINEEKHPRTVSLPDGSSVVLQPGARISFPACPDQKCNREVYLSGAAFFEVSRNTMQPFIVYANEMVINVLGTSFNVKAYEQDSLVEVHVRTGKIAVSVKPLGNKVVANLSANQQAVLTRSTLAVAVLQTIPQVNTRKMDETTVYSFEFSDTPVDSVMTTIENAYGVRINYDKSLLADCRLTASLTDEPLIEKIRLICKALEAGCIIEGDEITLKAKGCRPNVIEN</sequence>
<dbReference type="PANTHER" id="PTHR30273:SF2">
    <property type="entry name" value="PROTEIN FECR"/>
    <property type="match status" value="1"/>
</dbReference>
<protein>
    <submittedName>
        <fullName evidence="4">Anti-FecI sigma factor, FecR</fullName>
    </submittedName>
</protein>
<dbReference type="RefSeq" id="WP_012788032.1">
    <property type="nucleotide sequence ID" value="NC_013132.1"/>
</dbReference>
<evidence type="ECO:0000256" key="1">
    <source>
        <dbReference type="SAM" id="Phobius"/>
    </source>
</evidence>
<proteinExistence type="predicted"/>
<dbReference type="PIRSF" id="PIRSF018266">
    <property type="entry name" value="FecR"/>
    <property type="match status" value="1"/>
</dbReference>
<feature type="transmembrane region" description="Helical" evidence="1">
    <location>
        <begin position="111"/>
        <end position="130"/>
    </location>
</feature>
<organism evidence="4 5">
    <name type="scientific">Chitinophaga pinensis (strain ATCC 43595 / DSM 2588 / LMG 13176 / NBRC 15968 / NCIMB 11800 / UQM 2034)</name>
    <dbReference type="NCBI Taxonomy" id="485918"/>
    <lineage>
        <taxon>Bacteria</taxon>
        <taxon>Pseudomonadati</taxon>
        <taxon>Bacteroidota</taxon>
        <taxon>Chitinophagia</taxon>
        <taxon>Chitinophagales</taxon>
        <taxon>Chitinophagaceae</taxon>
        <taxon>Chitinophaga</taxon>
    </lineage>
</organism>
<dbReference type="InterPro" id="IPR012373">
    <property type="entry name" value="Ferrdict_sens_TM"/>
</dbReference>
<dbReference type="InterPro" id="IPR032508">
    <property type="entry name" value="FecR_C"/>
</dbReference>
<accession>A0A979FZ69</accession>
<dbReference type="Gene3D" id="3.55.50.30">
    <property type="match status" value="1"/>
</dbReference>
<evidence type="ECO:0000313" key="4">
    <source>
        <dbReference type="EMBL" id="ACU57856.1"/>
    </source>
</evidence>
<dbReference type="AlphaFoldDB" id="A0A979FZ69"/>
<gene>
    <name evidence="4" type="ordered locus">Cpin_0357</name>
</gene>
<evidence type="ECO:0000259" key="3">
    <source>
        <dbReference type="Pfam" id="PF16344"/>
    </source>
</evidence>
<dbReference type="Proteomes" id="UP000002215">
    <property type="component" value="Chromosome"/>
</dbReference>
<dbReference type="InterPro" id="IPR006860">
    <property type="entry name" value="FecR"/>
</dbReference>
<dbReference type="KEGG" id="cpi:Cpin_0357"/>
<dbReference type="PANTHER" id="PTHR30273">
    <property type="entry name" value="PERIPLASMIC SIGNAL SENSOR AND SIGMA FACTOR ACTIVATOR FECR-RELATED"/>
    <property type="match status" value="1"/>
</dbReference>
<keyword evidence="1" id="KW-0812">Transmembrane</keyword>
<evidence type="ECO:0000259" key="2">
    <source>
        <dbReference type="Pfam" id="PF04773"/>
    </source>
</evidence>
<dbReference type="Pfam" id="PF04773">
    <property type="entry name" value="FecR"/>
    <property type="match status" value="1"/>
</dbReference>
<dbReference type="OrthoDB" id="645173at2"/>
<name>A0A979FZ69_CHIPD</name>
<dbReference type="GO" id="GO:0016989">
    <property type="term" value="F:sigma factor antagonist activity"/>
    <property type="evidence" value="ECO:0007669"/>
    <property type="project" value="TreeGrafter"/>
</dbReference>
<reference evidence="4 5" key="2">
    <citation type="journal article" date="2010" name="Stand. Genomic Sci.">
        <title>Complete genome sequence of Chitinophaga pinensis type strain (UQM 2034).</title>
        <authorList>
            <person name="Glavina Del Rio T."/>
            <person name="Abt B."/>
            <person name="Spring S."/>
            <person name="Lapidus A."/>
            <person name="Nolan M."/>
            <person name="Tice H."/>
            <person name="Copeland A."/>
            <person name="Cheng J.F."/>
            <person name="Chen F."/>
            <person name="Bruce D."/>
            <person name="Goodwin L."/>
            <person name="Pitluck S."/>
            <person name="Ivanova N."/>
            <person name="Mavromatis K."/>
            <person name="Mikhailova N."/>
            <person name="Pati A."/>
            <person name="Chen A."/>
            <person name="Palaniappan K."/>
            <person name="Land M."/>
            <person name="Hauser L."/>
            <person name="Chang Y.J."/>
            <person name="Jeffries C.D."/>
            <person name="Chain P."/>
            <person name="Saunders E."/>
            <person name="Detter J.C."/>
            <person name="Brettin T."/>
            <person name="Rohde M."/>
            <person name="Goker M."/>
            <person name="Bristow J."/>
            <person name="Eisen J.A."/>
            <person name="Markowitz V."/>
            <person name="Hugenholtz P."/>
            <person name="Kyrpides N.C."/>
            <person name="Klenk H.P."/>
            <person name="Lucas S."/>
        </authorList>
    </citation>
    <scope>NUCLEOTIDE SEQUENCE [LARGE SCALE GENOMIC DNA]</scope>
    <source>
        <strain evidence="5">ATCC 43595 / DSM 2588 / LMG 13176 / NBRC 15968 / NCIMB 11800 / UQM 2034</strain>
    </source>
</reference>
<dbReference type="Pfam" id="PF16344">
    <property type="entry name" value="FecR_C"/>
    <property type="match status" value="1"/>
</dbReference>
<dbReference type="EMBL" id="CP001699">
    <property type="protein sequence ID" value="ACU57856.1"/>
    <property type="molecule type" value="Genomic_DNA"/>
</dbReference>